<evidence type="ECO:0000313" key="3">
    <source>
        <dbReference type="Proteomes" id="UP000800093"/>
    </source>
</evidence>
<name>A0A9P4N5C1_9PLEO</name>
<proteinExistence type="predicted"/>
<dbReference type="AlphaFoldDB" id="A0A9P4N5C1"/>
<keyword evidence="3" id="KW-1185">Reference proteome</keyword>
<gene>
    <name evidence="2" type="ORF">CC78DRAFT_578785</name>
</gene>
<feature type="region of interest" description="Disordered" evidence="1">
    <location>
        <begin position="120"/>
        <end position="177"/>
    </location>
</feature>
<protein>
    <submittedName>
        <fullName evidence="2">Uncharacterized protein</fullName>
    </submittedName>
</protein>
<evidence type="ECO:0000313" key="2">
    <source>
        <dbReference type="EMBL" id="KAF2265933.1"/>
    </source>
</evidence>
<dbReference type="Proteomes" id="UP000800093">
    <property type="component" value="Unassembled WGS sequence"/>
</dbReference>
<evidence type="ECO:0000256" key="1">
    <source>
        <dbReference type="SAM" id="MobiDB-lite"/>
    </source>
</evidence>
<feature type="region of interest" description="Disordered" evidence="1">
    <location>
        <begin position="1"/>
        <end position="23"/>
    </location>
</feature>
<feature type="compositionally biased region" description="Gly residues" evidence="1">
    <location>
        <begin position="10"/>
        <end position="21"/>
    </location>
</feature>
<accession>A0A9P4N5C1</accession>
<organism evidence="2 3">
    <name type="scientific">Lojkania enalia</name>
    <dbReference type="NCBI Taxonomy" id="147567"/>
    <lineage>
        <taxon>Eukaryota</taxon>
        <taxon>Fungi</taxon>
        <taxon>Dikarya</taxon>
        <taxon>Ascomycota</taxon>
        <taxon>Pezizomycotina</taxon>
        <taxon>Dothideomycetes</taxon>
        <taxon>Pleosporomycetidae</taxon>
        <taxon>Pleosporales</taxon>
        <taxon>Pleosporales incertae sedis</taxon>
        <taxon>Lojkania</taxon>
    </lineage>
</organism>
<reference evidence="3" key="1">
    <citation type="journal article" date="2020" name="Stud. Mycol.">
        <title>101 Dothideomycetes genomes: A test case for predicting lifestyles and emergence of pathogens.</title>
        <authorList>
            <person name="Haridas S."/>
            <person name="Albert R."/>
            <person name="Binder M."/>
            <person name="Bloem J."/>
            <person name="LaButti K."/>
            <person name="Salamov A."/>
            <person name="Andreopoulos B."/>
            <person name="Baker S."/>
            <person name="Barry K."/>
            <person name="Bills G."/>
            <person name="Bluhm B."/>
            <person name="Cannon C."/>
            <person name="Castanera R."/>
            <person name="Culley D."/>
            <person name="Daum C."/>
            <person name="Ezra D."/>
            <person name="Gonzalez J."/>
            <person name="Henrissat B."/>
            <person name="Kuo A."/>
            <person name="Liang C."/>
            <person name="Lipzen A."/>
            <person name="Lutzoni F."/>
            <person name="Magnuson J."/>
            <person name="Mondo S."/>
            <person name="Nolan M."/>
            <person name="Ohm R."/>
            <person name="Pangilinan J."/>
            <person name="Park H.-J."/>
            <person name="Ramirez L."/>
            <person name="Alfaro M."/>
            <person name="Sun H."/>
            <person name="Tritt A."/>
            <person name="Yoshinaga Y."/>
            <person name="Zwiers L.-H."/>
            <person name="Turgeon B."/>
            <person name="Goodwin S."/>
            <person name="Spatafora J."/>
            <person name="Crous P."/>
            <person name="Grigoriev I."/>
        </authorList>
    </citation>
    <scope>NUCLEOTIDE SEQUENCE [LARGE SCALE GENOMIC DNA]</scope>
    <source>
        <strain evidence="3">CBS 304.66</strain>
    </source>
</reference>
<sequence length="264" mass="27855">MSLPEMPLEGRGGVGGGGRGGDTVQRECRVAETGRAGAHGHAGAAECGLAPFDRRRGYQLFSDGRPLASARQGETSKSPAPTQRLAEWTEAAKGLLTQHRPRSRTATGCSLPAAAQAALASRASQADRREPRTVQGGYFGDSDDGASIHDSAPRRAFDGLTLSAPSPRSSLRDRGTSMDSSLWTPGILFRTHRGPLLICLLQHTLAHCSTDRVFRGQTPDDIASSLASILRVLPLSLALPAATALVPLLGHYCLQTVWPTCPCA</sequence>
<dbReference type="EMBL" id="ML986602">
    <property type="protein sequence ID" value="KAF2265933.1"/>
    <property type="molecule type" value="Genomic_DNA"/>
</dbReference>
<comment type="caution">
    <text evidence="2">The sequence shown here is derived from an EMBL/GenBank/DDBJ whole genome shotgun (WGS) entry which is preliminary data.</text>
</comment>